<dbReference type="HAMAP" id="MF_01411">
    <property type="entry name" value="LPS_assembly_LptD"/>
    <property type="match status" value="1"/>
</dbReference>
<dbReference type="RefSeq" id="WP_345335578.1">
    <property type="nucleotide sequence ID" value="NZ_BAABJZ010000079.1"/>
</dbReference>
<comment type="similarity">
    <text evidence="4">Belongs to the LptD family.</text>
</comment>
<comment type="subunit">
    <text evidence="4">Component of the lipopolysaccharide transport and assembly complex. Interacts with LptE and LptA.</text>
</comment>
<dbReference type="InterPro" id="IPR020889">
    <property type="entry name" value="LipoPS_assembly_LptD"/>
</dbReference>
<comment type="caution">
    <text evidence="4">Lacks conserved residue(s) required for the propagation of feature annotation.</text>
</comment>
<accession>A0ABP9EX13</accession>
<comment type="subcellular location">
    <subcellularLocation>
        <location evidence="4">Cell outer membrane</location>
    </subcellularLocation>
</comment>
<evidence type="ECO:0000259" key="6">
    <source>
        <dbReference type="Pfam" id="PF03968"/>
    </source>
</evidence>
<dbReference type="Pfam" id="PF04453">
    <property type="entry name" value="LptD"/>
    <property type="match status" value="1"/>
</dbReference>
<organism evidence="8 9">
    <name type="scientific">Ferrimonas pelagia</name>
    <dbReference type="NCBI Taxonomy" id="1177826"/>
    <lineage>
        <taxon>Bacteria</taxon>
        <taxon>Pseudomonadati</taxon>
        <taxon>Pseudomonadota</taxon>
        <taxon>Gammaproteobacteria</taxon>
        <taxon>Alteromonadales</taxon>
        <taxon>Ferrimonadaceae</taxon>
        <taxon>Ferrimonas</taxon>
    </lineage>
</organism>
<evidence type="ECO:0000313" key="9">
    <source>
        <dbReference type="Proteomes" id="UP001499988"/>
    </source>
</evidence>
<keyword evidence="3 4" id="KW-0998">Cell outer membrane</keyword>
<feature type="compositionally biased region" description="Basic and acidic residues" evidence="5">
    <location>
        <begin position="38"/>
        <end position="54"/>
    </location>
</feature>
<evidence type="ECO:0000256" key="2">
    <source>
        <dbReference type="ARBA" id="ARBA00023136"/>
    </source>
</evidence>
<feature type="domain" description="Organic solvent tolerance-like N-terminal" evidence="6">
    <location>
        <begin position="57"/>
        <end position="189"/>
    </location>
</feature>
<keyword evidence="9" id="KW-1185">Reference proteome</keyword>
<evidence type="ECO:0000256" key="4">
    <source>
        <dbReference type="HAMAP-Rule" id="MF_01411"/>
    </source>
</evidence>
<reference evidence="9" key="1">
    <citation type="journal article" date="2019" name="Int. J. Syst. Evol. Microbiol.">
        <title>The Global Catalogue of Microorganisms (GCM) 10K type strain sequencing project: providing services to taxonomists for standard genome sequencing and annotation.</title>
        <authorList>
            <consortium name="The Broad Institute Genomics Platform"/>
            <consortium name="The Broad Institute Genome Sequencing Center for Infectious Disease"/>
            <person name="Wu L."/>
            <person name="Ma J."/>
        </authorList>
    </citation>
    <scope>NUCLEOTIDE SEQUENCE [LARGE SCALE GENOMIC DNA]</scope>
    <source>
        <strain evidence="9">JCM 18401</strain>
    </source>
</reference>
<name>A0ABP9EX13_9GAMM</name>
<dbReference type="Proteomes" id="UP001499988">
    <property type="component" value="Unassembled WGS sequence"/>
</dbReference>
<dbReference type="PANTHER" id="PTHR30189:SF1">
    <property type="entry name" value="LPS-ASSEMBLY PROTEIN LPTD"/>
    <property type="match status" value="1"/>
</dbReference>
<evidence type="ECO:0000256" key="3">
    <source>
        <dbReference type="ARBA" id="ARBA00023237"/>
    </source>
</evidence>
<dbReference type="EMBL" id="BAABJZ010000079">
    <property type="protein sequence ID" value="GAA4889419.1"/>
    <property type="molecule type" value="Genomic_DNA"/>
</dbReference>
<dbReference type="InterPro" id="IPR007543">
    <property type="entry name" value="LptD_C"/>
</dbReference>
<dbReference type="PANTHER" id="PTHR30189">
    <property type="entry name" value="LPS-ASSEMBLY PROTEIN"/>
    <property type="match status" value="1"/>
</dbReference>
<evidence type="ECO:0000313" key="8">
    <source>
        <dbReference type="EMBL" id="GAA4889419.1"/>
    </source>
</evidence>
<protein>
    <recommendedName>
        <fullName evidence="4">LPS-assembly protein LptD</fullName>
    </recommendedName>
</protein>
<keyword evidence="1 4" id="KW-0732">Signal</keyword>
<dbReference type="InterPro" id="IPR005653">
    <property type="entry name" value="OstA-like_N"/>
</dbReference>
<comment type="caution">
    <text evidence="8">The sequence shown here is derived from an EMBL/GenBank/DDBJ whole genome shotgun (WGS) entry which is preliminary data.</text>
</comment>
<feature type="region of interest" description="Disordered" evidence="5">
    <location>
        <begin position="37"/>
        <end position="67"/>
    </location>
</feature>
<gene>
    <name evidence="4 8" type="primary">lptD</name>
    <name evidence="8" type="ORF">GCM10023333_23400</name>
</gene>
<evidence type="ECO:0000259" key="7">
    <source>
        <dbReference type="Pfam" id="PF04453"/>
    </source>
</evidence>
<proteinExistence type="inferred from homology"/>
<sequence>MRFPLAIAICCAPITGWSQTQDEQPVTTEQHCVVRLPSESRSDADLSSRDDTDPTIHVSADSSEATAGQAARFQGNVNLIQGLREIQTERAEVSQETGTFSADGGLIYQDPAVMIKAQSLTADIDDNQAELTQAQYWLNGQQVHGKAEKLQILGEDSMLLEGATFTTCPQDDPDWLLQAKTITIDAEEEWGEIWHAKVKIFDVPVFYVPYMTVPVSDKRKTGFLIPDFSTSSKNGVDVSVPFYWNIAPNFDATLTTQMMSSRGLFLKGESRYLQPWGEGKINLEYMGNDRLLEDNSDRYMLHFEHGGKLTDHWRLYGNFTTVSDDNYFSDFKSSVQASTDNQISREGEASYFTDFWNASIKVQDIEVLGDTKKPFQVMPALSLNYYQPGLYGPVDFHFNTELTRFSHQESSQINATRWHVEPTLTLPYQIPAGSLTTELKLMQTWYEQDDPTGQYDDFVSRTLPQLQINGKVNFERDLTFAGQPFLQTLEPQIQYLYVPHTDQSDIGLYDTALLQEDYYGLFRDRRYSGLDRISDANQLTVGLSTRYLDSINRERAQLAIGQIFYFDDPKISLDGNEEIPERQSNSALAAELQLRASERWFLRGGVQYDTNAGSTNRSEVLLDYRANDDNLVQLSHRYVPALGTDIDGQSIDISQAGIRTSWALTDKTYFVGNWYYDMNLNRSVESYAGIQYESCCWAIRLAYHRHLNTNYDDQDFTTISPNNEFDSGLSLKFVLKGLGSTGPLGVRDMLNEGLFNYRKPYYLRN</sequence>
<feature type="domain" description="LptD C-terminal" evidence="7">
    <location>
        <begin position="297"/>
        <end position="667"/>
    </location>
</feature>
<dbReference type="Pfam" id="PF03968">
    <property type="entry name" value="LptD_N"/>
    <property type="match status" value="1"/>
</dbReference>
<comment type="function">
    <text evidence="4">Together with LptE, is involved in the assembly of lipopolysaccharide (LPS) at the surface of the outer membrane.</text>
</comment>
<evidence type="ECO:0000256" key="1">
    <source>
        <dbReference type="ARBA" id="ARBA00022729"/>
    </source>
</evidence>
<evidence type="ECO:0000256" key="5">
    <source>
        <dbReference type="SAM" id="MobiDB-lite"/>
    </source>
</evidence>
<dbReference type="InterPro" id="IPR050218">
    <property type="entry name" value="LptD"/>
</dbReference>
<keyword evidence="2 4" id="KW-0472">Membrane</keyword>
<dbReference type="Gene3D" id="2.60.450.10">
    <property type="entry name" value="Lipopolysaccharide (LPS) transport protein A like domain"/>
    <property type="match status" value="1"/>
</dbReference>
<dbReference type="NCBIfam" id="NF002997">
    <property type="entry name" value="PRK03761.1"/>
    <property type="match status" value="1"/>
</dbReference>